<evidence type="ECO:0000313" key="2">
    <source>
        <dbReference type="EMBL" id="KAK8545557.1"/>
    </source>
</evidence>
<feature type="region of interest" description="Disordered" evidence="1">
    <location>
        <begin position="158"/>
        <end position="186"/>
    </location>
</feature>
<dbReference type="Proteomes" id="UP001472677">
    <property type="component" value="Unassembled WGS sequence"/>
</dbReference>
<accession>A0ABR2DRM4</accession>
<comment type="caution">
    <text evidence="2">The sequence shown here is derived from an EMBL/GenBank/DDBJ whole genome shotgun (WGS) entry which is preliminary data.</text>
</comment>
<gene>
    <name evidence="2" type="ORF">V6N12_026388</name>
</gene>
<evidence type="ECO:0000256" key="1">
    <source>
        <dbReference type="SAM" id="MobiDB-lite"/>
    </source>
</evidence>
<protein>
    <recommendedName>
        <fullName evidence="4">RNase H type-1 domain-containing protein</fullName>
    </recommendedName>
</protein>
<organism evidence="2 3">
    <name type="scientific">Hibiscus sabdariffa</name>
    <name type="common">roselle</name>
    <dbReference type="NCBI Taxonomy" id="183260"/>
    <lineage>
        <taxon>Eukaryota</taxon>
        <taxon>Viridiplantae</taxon>
        <taxon>Streptophyta</taxon>
        <taxon>Embryophyta</taxon>
        <taxon>Tracheophyta</taxon>
        <taxon>Spermatophyta</taxon>
        <taxon>Magnoliopsida</taxon>
        <taxon>eudicotyledons</taxon>
        <taxon>Gunneridae</taxon>
        <taxon>Pentapetalae</taxon>
        <taxon>rosids</taxon>
        <taxon>malvids</taxon>
        <taxon>Malvales</taxon>
        <taxon>Malvaceae</taxon>
        <taxon>Malvoideae</taxon>
        <taxon>Hibiscus</taxon>
    </lineage>
</organism>
<evidence type="ECO:0008006" key="4">
    <source>
        <dbReference type="Google" id="ProtNLM"/>
    </source>
</evidence>
<evidence type="ECO:0000313" key="3">
    <source>
        <dbReference type="Proteomes" id="UP001472677"/>
    </source>
</evidence>
<sequence>MHPLGYPKWSHHWLGREDRLTSLCLLTCAPRPLMVKDTIDEGDSWDWARLEQVLPAKNLEHIASIHPPCDSLGDDRPHWRWEPNCQFSSKSTYTFLSGDMNGGHTEMACKEWKVKIQHVNREGNRVTDRLATKGRAQRGLAATFSELPADVRELVDAKRIQSESDRDDLAEEGAIPHDPGGGPDAL</sequence>
<proteinExistence type="predicted"/>
<name>A0ABR2DRM4_9ROSI</name>
<reference evidence="2 3" key="1">
    <citation type="journal article" date="2024" name="G3 (Bethesda)">
        <title>Genome assembly of Hibiscus sabdariffa L. provides insights into metabolisms of medicinal natural products.</title>
        <authorList>
            <person name="Kim T."/>
        </authorList>
    </citation>
    <scope>NUCLEOTIDE SEQUENCE [LARGE SCALE GENOMIC DNA]</scope>
    <source>
        <strain evidence="2">TK-2024</strain>
        <tissue evidence="2">Old leaves</tissue>
    </source>
</reference>
<keyword evidence="3" id="KW-1185">Reference proteome</keyword>
<dbReference type="EMBL" id="JBBPBM010000023">
    <property type="protein sequence ID" value="KAK8545557.1"/>
    <property type="molecule type" value="Genomic_DNA"/>
</dbReference>